<organism evidence="2 3">
    <name type="scientific">Pleodorina starrii</name>
    <dbReference type="NCBI Taxonomy" id="330485"/>
    <lineage>
        <taxon>Eukaryota</taxon>
        <taxon>Viridiplantae</taxon>
        <taxon>Chlorophyta</taxon>
        <taxon>core chlorophytes</taxon>
        <taxon>Chlorophyceae</taxon>
        <taxon>CS clade</taxon>
        <taxon>Chlamydomonadales</taxon>
        <taxon>Volvocaceae</taxon>
        <taxon>Pleodorina</taxon>
    </lineage>
</organism>
<feature type="compositionally biased region" description="Basic and acidic residues" evidence="1">
    <location>
        <begin position="92"/>
        <end position="101"/>
    </location>
</feature>
<feature type="compositionally biased region" description="Basic and acidic residues" evidence="1">
    <location>
        <begin position="34"/>
        <end position="44"/>
    </location>
</feature>
<name>A0A9W6BIX7_9CHLO</name>
<reference evidence="2 3" key="1">
    <citation type="journal article" date="2023" name="Commun. Biol.">
        <title>Reorganization of the ancestral sex-determining regions during the evolution of trioecy in Pleodorina starrii.</title>
        <authorList>
            <person name="Takahashi K."/>
            <person name="Suzuki S."/>
            <person name="Kawai-Toyooka H."/>
            <person name="Yamamoto K."/>
            <person name="Hamaji T."/>
            <person name="Ootsuki R."/>
            <person name="Yamaguchi H."/>
            <person name="Kawachi M."/>
            <person name="Higashiyama T."/>
            <person name="Nozaki H."/>
        </authorList>
    </citation>
    <scope>NUCLEOTIDE SEQUENCE [LARGE SCALE GENOMIC DNA]</scope>
    <source>
        <strain evidence="2 3">NIES-4479</strain>
    </source>
</reference>
<dbReference type="AlphaFoldDB" id="A0A9W6BIX7"/>
<keyword evidence="3" id="KW-1185">Reference proteome</keyword>
<accession>A0A9W6BIX7</accession>
<feature type="compositionally biased region" description="Pro residues" evidence="1">
    <location>
        <begin position="174"/>
        <end position="186"/>
    </location>
</feature>
<proteinExistence type="predicted"/>
<feature type="region of interest" description="Disordered" evidence="1">
    <location>
        <begin position="92"/>
        <end position="130"/>
    </location>
</feature>
<feature type="region of interest" description="Disordered" evidence="1">
    <location>
        <begin position="1"/>
        <end position="59"/>
    </location>
</feature>
<evidence type="ECO:0000313" key="2">
    <source>
        <dbReference type="EMBL" id="GLC52833.1"/>
    </source>
</evidence>
<comment type="caution">
    <text evidence="2">The sequence shown here is derived from an EMBL/GenBank/DDBJ whole genome shotgun (WGS) entry which is preliminary data.</text>
</comment>
<evidence type="ECO:0000313" key="3">
    <source>
        <dbReference type="Proteomes" id="UP001165080"/>
    </source>
</evidence>
<protein>
    <submittedName>
        <fullName evidence="2">Uncharacterized protein</fullName>
    </submittedName>
</protein>
<gene>
    <name evidence="2" type="primary">PLEST011430</name>
    <name evidence="2" type="ORF">PLESTB_000673600</name>
</gene>
<dbReference type="EMBL" id="BRXU01000006">
    <property type="protein sequence ID" value="GLC52833.1"/>
    <property type="molecule type" value="Genomic_DNA"/>
</dbReference>
<sequence length="186" mass="19179">MSEVTTSGAGEAEEAGGGGGGGDQPAWPPSSPTLHDRLAGERHVPRPVPSLGLEDAGLLDRDEVARQAGLSSEEAERLWREAQDEVLAELKGEAALRRASSEDGSGDGGVRRKHRRSGGGSGSEGPSYGSEGALWKFARAAALERHVRVHDVLQGVAAAPVDLQRLDSKEGQMPPAPGSGPIPPSG</sequence>
<feature type="region of interest" description="Disordered" evidence="1">
    <location>
        <begin position="163"/>
        <end position="186"/>
    </location>
</feature>
<dbReference type="Proteomes" id="UP001165080">
    <property type="component" value="Unassembled WGS sequence"/>
</dbReference>
<evidence type="ECO:0000256" key="1">
    <source>
        <dbReference type="SAM" id="MobiDB-lite"/>
    </source>
</evidence>